<keyword evidence="4 7" id="KW-0812">Transmembrane</keyword>
<feature type="binding site" evidence="7">
    <location>
        <position position="159"/>
    </location>
    <ligand>
        <name>a 1,2-diacyl-sn-glycero-3-phospho-(1'-sn-glycerol)</name>
        <dbReference type="ChEBI" id="CHEBI:64716"/>
    </ligand>
</feature>
<feature type="transmembrane region" description="Helical" evidence="7">
    <location>
        <begin position="203"/>
        <end position="220"/>
    </location>
</feature>
<dbReference type="OrthoDB" id="871140at2"/>
<protein>
    <recommendedName>
        <fullName evidence="7">Phosphatidylglycerol--prolipoprotein diacylglyceryl transferase</fullName>
        <ecNumber evidence="7">2.5.1.145</ecNumber>
    </recommendedName>
</protein>
<organism evidence="9 10">
    <name type="scientific">Jatrophihabitans endophyticus</name>
    <dbReference type="NCBI Taxonomy" id="1206085"/>
    <lineage>
        <taxon>Bacteria</taxon>
        <taxon>Bacillati</taxon>
        <taxon>Actinomycetota</taxon>
        <taxon>Actinomycetes</taxon>
        <taxon>Jatrophihabitantales</taxon>
        <taxon>Jatrophihabitantaceae</taxon>
        <taxon>Jatrophihabitans</taxon>
    </lineage>
</organism>
<feature type="transmembrane region" description="Helical" evidence="7">
    <location>
        <begin position="111"/>
        <end position="133"/>
    </location>
</feature>
<feature type="transmembrane region" description="Helical" evidence="7">
    <location>
        <begin position="70"/>
        <end position="91"/>
    </location>
</feature>
<keyword evidence="10" id="KW-1185">Reference proteome</keyword>
<keyword evidence="3 7" id="KW-0808">Transferase</keyword>
<dbReference type="GO" id="GO:0005886">
    <property type="term" value="C:plasma membrane"/>
    <property type="evidence" value="ECO:0007669"/>
    <property type="project" value="UniProtKB-SubCell"/>
</dbReference>
<dbReference type="PROSITE" id="PS01311">
    <property type="entry name" value="LGT"/>
    <property type="match status" value="1"/>
</dbReference>
<feature type="transmembrane region" description="Helical" evidence="7">
    <location>
        <begin position="39"/>
        <end position="58"/>
    </location>
</feature>
<proteinExistence type="inferred from homology"/>
<evidence type="ECO:0000256" key="1">
    <source>
        <dbReference type="ARBA" id="ARBA00007150"/>
    </source>
</evidence>
<dbReference type="GO" id="GO:0008961">
    <property type="term" value="F:phosphatidylglycerol-prolipoprotein diacylglyceryl transferase activity"/>
    <property type="evidence" value="ECO:0007669"/>
    <property type="project" value="UniProtKB-UniRule"/>
</dbReference>
<dbReference type="EMBL" id="FQVU01000003">
    <property type="protein sequence ID" value="SHG64051.1"/>
    <property type="molecule type" value="Genomic_DNA"/>
</dbReference>
<evidence type="ECO:0000313" key="9">
    <source>
        <dbReference type="EMBL" id="SHG64051.1"/>
    </source>
</evidence>
<evidence type="ECO:0000256" key="5">
    <source>
        <dbReference type="ARBA" id="ARBA00022989"/>
    </source>
</evidence>
<keyword evidence="2 7" id="KW-1003">Cell membrane</keyword>
<comment type="similarity">
    <text evidence="1 7">Belongs to the Lgt family.</text>
</comment>
<dbReference type="RefSeq" id="WP_084180986.1">
    <property type="nucleotide sequence ID" value="NZ_FQVU01000003.1"/>
</dbReference>
<evidence type="ECO:0000313" key="10">
    <source>
        <dbReference type="Proteomes" id="UP000186132"/>
    </source>
</evidence>
<evidence type="ECO:0000256" key="7">
    <source>
        <dbReference type="HAMAP-Rule" id="MF_01147"/>
    </source>
</evidence>
<dbReference type="NCBIfam" id="TIGR00544">
    <property type="entry name" value="lgt"/>
    <property type="match status" value="1"/>
</dbReference>
<evidence type="ECO:0000256" key="8">
    <source>
        <dbReference type="SAM" id="MobiDB-lite"/>
    </source>
</evidence>
<feature type="transmembrane region" description="Helical" evidence="7">
    <location>
        <begin position="140"/>
        <end position="158"/>
    </location>
</feature>
<feature type="transmembrane region" description="Helical" evidence="7">
    <location>
        <begin position="227"/>
        <end position="246"/>
    </location>
</feature>
<evidence type="ECO:0000256" key="3">
    <source>
        <dbReference type="ARBA" id="ARBA00022679"/>
    </source>
</evidence>
<dbReference type="GO" id="GO:0042158">
    <property type="term" value="P:lipoprotein biosynthetic process"/>
    <property type="evidence" value="ECO:0007669"/>
    <property type="project" value="UniProtKB-UniRule"/>
</dbReference>
<keyword evidence="9" id="KW-0449">Lipoprotein</keyword>
<dbReference type="Proteomes" id="UP000186132">
    <property type="component" value="Unassembled WGS sequence"/>
</dbReference>
<feature type="region of interest" description="Disordered" evidence="8">
    <location>
        <begin position="304"/>
        <end position="328"/>
    </location>
</feature>
<dbReference type="EC" id="2.5.1.145" evidence="7"/>
<evidence type="ECO:0000256" key="2">
    <source>
        <dbReference type="ARBA" id="ARBA00022475"/>
    </source>
</evidence>
<name>A0A1M5LG59_9ACTN</name>
<accession>A0A1M5LG59</accession>
<dbReference type="PANTHER" id="PTHR30589">
    <property type="entry name" value="PROLIPOPROTEIN DIACYLGLYCERYL TRANSFERASE"/>
    <property type="match status" value="1"/>
</dbReference>
<comment type="pathway">
    <text evidence="7">Protein modification; lipoprotein biosynthesis (diacylglyceryl transfer).</text>
</comment>
<dbReference type="Pfam" id="PF01790">
    <property type="entry name" value="LGT"/>
    <property type="match status" value="1"/>
</dbReference>
<reference evidence="9 10" key="1">
    <citation type="submission" date="2016-11" db="EMBL/GenBank/DDBJ databases">
        <authorList>
            <person name="Jaros S."/>
            <person name="Januszkiewicz K."/>
            <person name="Wedrychowicz H."/>
        </authorList>
    </citation>
    <scope>NUCLEOTIDE SEQUENCE [LARGE SCALE GENOMIC DNA]</scope>
    <source>
        <strain evidence="9 10">DSM 45627</strain>
    </source>
</reference>
<dbReference type="AlphaFoldDB" id="A0A1M5LG59"/>
<gene>
    <name evidence="7" type="primary">lgt</name>
    <name evidence="9" type="ORF">SAMN05443575_2442</name>
</gene>
<keyword evidence="6 7" id="KW-0472">Membrane</keyword>
<dbReference type="InterPro" id="IPR001640">
    <property type="entry name" value="Lgt"/>
</dbReference>
<feature type="compositionally biased region" description="Low complexity" evidence="8">
    <location>
        <begin position="304"/>
        <end position="314"/>
    </location>
</feature>
<dbReference type="UniPathway" id="UPA00664"/>
<dbReference type="STRING" id="1206085.SAMN05443575_2442"/>
<dbReference type="PANTHER" id="PTHR30589:SF0">
    <property type="entry name" value="PHOSPHATIDYLGLYCEROL--PROLIPOPROTEIN DIACYLGLYCERYL TRANSFERASE"/>
    <property type="match status" value="1"/>
</dbReference>
<feature type="transmembrane region" description="Helical" evidence="7">
    <location>
        <begin position="258"/>
        <end position="279"/>
    </location>
</feature>
<sequence>MSYPVTVAVVKSVAGIDDRLLASIPSPTRSVWHLGPLPVRAYALCIIVGIVVALWVATRRWRERGGDPDHVWDVAGWAIVFGIVGGRLYHVLTDPELYFGSGRHPLDALKIWDGGLGIWGAIALGGVGAWIGCRRRGIRLAVFADACIPGVVFAQAIGRLGNWFNNELYGAPTDLPWGLEIHNLSIETGRSNGAVIGTFQPTFLYELLWDAAVGVALILLDRRLRLGRGNVLALYVMGYTLGRFWIELLRRDDANHILGLRLNVWTSIVVFLLGLAYFLRHGGFRAEREASPYQDSHVAVPVAADPAPAGQGAPEADEEVAAERGHDD</sequence>
<evidence type="ECO:0000256" key="6">
    <source>
        <dbReference type="ARBA" id="ARBA00023136"/>
    </source>
</evidence>
<comment type="catalytic activity">
    <reaction evidence="7">
        <text>L-cysteinyl-[prolipoprotein] + a 1,2-diacyl-sn-glycero-3-phospho-(1'-sn-glycerol) = an S-1,2-diacyl-sn-glyceryl-L-cysteinyl-[prolipoprotein] + sn-glycerol 1-phosphate + H(+)</text>
        <dbReference type="Rhea" id="RHEA:56712"/>
        <dbReference type="Rhea" id="RHEA-COMP:14679"/>
        <dbReference type="Rhea" id="RHEA-COMP:14680"/>
        <dbReference type="ChEBI" id="CHEBI:15378"/>
        <dbReference type="ChEBI" id="CHEBI:29950"/>
        <dbReference type="ChEBI" id="CHEBI:57685"/>
        <dbReference type="ChEBI" id="CHEBI:64716"/>
        <dbReference type="ChEBI" id="CHEBI:140658"/>
        <dbReference type="EC" id="2.5.1.145"/>
    </reaction>
</comment>
<keyword evidence="5 7" id="KW-1133">Transmembrane helix</keyword>
<comment type="function">
    <text evidence="7">Catalyzes the transfer of the diacylglyceryl group from phosphatidylglycerol to the sulfhydryl group of the N-terminal cysteine of a prolipoprotein, the first step in the formation of mature lipoproteins.</text>
</comment>
<dbReference type="HAMAP" id="MF_01147">
    <property type="entry name" value="Lgt"/>
    <property type="match status" value="1"/>
</dbReference>
<evidence type="ECO:0000256" key="4">
    <source>
        <dbReference type="ARBA" id="ARBA00022692"/>
    </source>
</evidence>
<comment type="subcellular location">
    <subcellularLocation>
        <location evidence="7">Cell membrane</location>
        <topology evidence="7">Multi-pass membrane protein</topology>
    </subcellularLocation>
</comment>